<evidence type="ECO:0000256" key="2">
    <source>
        <dbReference type="ARBA" id="ARBA00022723"/>
    </source>
</evidence>
<dbReference type="GO" id="GO:0016829">
    <property type="term" value="F:lyase activity"/>
    <property type="evidence" value="ECO:0007669"/>
    <property type="project" value="UniProtKB-KW"/>
</dbReference>
<dbReference type="Pfam" id="PF15617">
    <property type="entry name" value="C-C_Bond_Lyase"/>
    <property type="match status" value="1"/>
</dbReference>
<dbReference type="PANTHER" id="PTHR32308:SF10">
    <property type="entry name" value="CITRATE LYASE SUBUNIT BETA"/>
    <property type="match status" value="1"/>
</dbReference>
<dbReference type="PIRSF" id="PIRSF015582">
    <property type="entry name" value="Cit_lyase_B"/>
    <property type="match status" value="1"/>
</dbReference>
<evidence type="ECO:0000313" key="5">
    <source>
        <dbReference type="EMBL" id="SUO91602.1"/>
    </source>
</evidence>
<dbReference type="Proteomes" id="UP000254575">
    <property type="component" value="Unassembled WGS sequence"/>
</dbReference>
<dbReference type="AlphaFoldDB" id="A0A380MKD1"/>
<organism evidence="5 6">
    <name type="scientific">Suttonella indologenes</name>
    <dbReference type="NCBI Taxonomy" id="13276"/>
    <lineage>
        <taxon>Bacteria</taxon>
        <taxon>Pseudomonadati</taxon>
        <taxon>Pseudomonadota</taxon>
        <taxon>Gammaproteobacteria</taxon>
        <taxon>Cardiobacteriales</taxon>
        <taxon>Cardiobacteriaceae</taxon>
        <taxon>Suttonella</taxon>
    </lineage>
</organism>
<proteinExistence type="predicted"/>
<keyword evidence="5" id="KW-0456">Lyase</keyword>
<name>A0A380MKD1_9GAMM</name>
<evidence type="ECO:0000256" key="3">
    <source>
        <dbReference type="ARBA" id="ARBA00022842"/>
    </source>
</evidence>
<sequence>MINPYQLGASLYVPAIHEQLPAIARGDRLGFVRSLIYCTEDALHPNDLPQAFAQLQLLLDTLPAQDRRLHFIRLRNPQVMQEILQLRGIEKISGFVLPKISPHNLHEYAPLLSYDFALMPTLETGDTFLESAMLDLRRQLLHPEWFARILCLRIGGNDLLSLLHMRRSRDATIYQGALGVLIARLVGIFKPYGFYLTAPVFEFLEEQALLAQEVQEDLRYGLIGKTAIHPEQIPLIERHYRVSAGDKYLAEQILSSQRAVFNADATMQEVSTHSNWAQAVLKAWAVYGEK</sequence>
<keyword evidence="2 4" id="KW-0479">Metal-binding</keyword>
<evidence type="ECO:0000256" key="4">
    <source>
        <dbReference type="PIRSR" id="PIRSR015582-2"/>
    </source>
</evidence>
<reference evidence="5 6" key="1">
    <citation type="submission" date="2018-06" db="EMBL/GenBank/DDBJ databases">
        <authorList>
            <consortium name="Pathogen Informatics"/>
            <person name="Doyle S."/>
        </authorList>
    </citation>
    <scope>NUCLEOTIDE SEQUENCE [LARGE SCALE GENOMIC DNA]</scope>
    <source>
        <strain evidence="5 6">NCTC10717</strain>
    </source>
</reference>
<dbReference type="RefSeq" id="WP_115217553.1">
    <property type="nucleotide sequence ID" value="NZ_UHIA01000003.1"/>
</dbReference>
<gene>
    <name evidence="5" type="ORF">NCTC10717_00231</name>
</gene>
<protein>
    <submittedName>
        <fullName evidence="5">Citrate lyase beta subunit</fullName>
    </submittedName>
</protein>
<dbReference type="SUPFAM" id="SSF51621">
    <property type="entry name" value="Phosphoenolpyruvate/pyruvate domain"/>
    <property type="match status" value="1"/>
</dbReference>
<dbReference type="EMBL" id="UHIA01000003">
    <property type="protein sequence ID" value="SUO91602.1"/>
    <property type="molecule type" value="Genomic_DNA"/>
</dbReference>
<dbReference type="OrthoDB" id="348111at2"/>
<dbReference type="GO" id="GO:0000287">
    <property type="term" value="F:magnesium ion binding"/>
    <property type="evidence" value="ECO:0007669"/>
    <property type="project" value="TreeGrafter"/>
</dbReference>
<dbReference type="InterPro" id="IPR039480">
    <property type="entry name" value="C-C_Bond_Lyase-like"/>
</dbReference>
<dbReference type="InterPro" id="IPR015813">
    <property type="entry name" value="Pyrv/PenolPyrv_kinase-like_dom"/>
</dbReference>
<evidence type="ECO:0000313" key="6">
    <source>
        <dbReference type="Proteomes" id="UP000254575"/>
    </source>
</evidence>
<keyword evidence="3 4" id="KW-0460">Magnesium</keyword>
<keyword evidence="6" id="KW-1185">Reference proteome</keyword>
<dbReference type="Gene3D" id="3.20.20.60">
    <property type="entry name" value="Phosphoenolpyruvate-binding domains"/>
    <property type="match status" value="1"/>
</dbReference>
<comment type="cofactor">
    <cofactor evidence="1">
        <name>Mg(2+)</name>
        <dbReference type="ChEBI" id="CHEBI:18420"/>
    </cofactor>
</comment>
<evidence type="ECO:0000256" key="1">
    <source>
        <dbReference type="ARBA" id="ARBA00001946"/>
    </source>
</evidence>
<feature type="binding site" evidence="4">
    <location>
        <position position="158"/>
    </location>
    <ligand>
        <name>Mg(2+)</name>
        <dbReference type="ChEBI" id="CHEBI:18420"/>
    </ligand>
</feature>
<accession>A0A380MKD1</accession>
<dbReference type="InterPro" id="IPR040442">
    <property type="entry name" value="Pyrv_kinase-like_dom_sf"/>
</dbReference>
<dbReference type="InterPro" id="IPR011206">
    <property type="entry name" value="Citrate_lyase_beta/mcl1/mcl2"/>
</dbReference>
<dbReference type="PANTHER" id="PTHR32308">
    <property type="entry name" value="LYASE BETA SUBUNIT, PUTATIVE (AFU_ORTHOLOGUE AFUA_4G13030)-RELATED"/>
    <property type="match status" value="1"/>
</dbReference>
<dbReference type="GO" id="GO:0006107">
    <property type="term" value="P:oxaloacetate metabolic process"/>
    <property type="evidence" value="ECO:0007669"/>
    <property type="project" value="TreeGrafter"/>
</dbReference>